<dbReference type="AlphaFoldDB" id="L7VW07"/>
<protein>
    <submittedName>
        <fullName evidence="1">Uncharacterized protein</fullName>
    </submittedName>
</protein>
<proteinExistence type="predicted"/>
<dbReference type="EMBL" id="JX649875">
    <property type="protein sequence ID" value="AGC71521.1"/>
    <property type="molecule type" value="Genomic_DNA"/>
</dbReference>
<evidence type="ECO:0000313" key="1">
    <source>
        <dbReference type="EMBL" id="AGC71521.1"/>
    </source>
</evidence>
<organism evidence="1">
    <name type="scientific">uncultured bacterium A1Q1_fos_550</name>
    <dbReference type="NCBI Taxonomy" id="1256583"/>
    <lineage>
        <taxon>Bacteria</taxon>
        <taxon>environmental samples</taxon>
    </lineage>
</organism>
<name>L7VW07_9BACT</name>
<reference evidence="1" key="1">
    <citation type="submission" date="2012-09" db="EMBL/GenBank/DDBJ databases">
        <title>Metagenomic Characterization of a Microbial Community in Wastewater Detects High Levels of Antibiotic Resistance.</title>
        <authorList>
            <person name="Abrams M."/>
            <person name="Caldwell A."/>
            <person name="Vandaei E."/>
            <person name="Lee W."/>
            <person name="Perrott J."/>
            <person name="Khan S.Y."/>
            <person name="Ta J."/>
            <person name="Romero D."/>
            <person name="Nguyen V."/>
            <person name="Pourmand N."/>
            <person name="Ouverney C.C."/>
        </authorList>
    </citation>
    <scope>NUCLEOTIDE SEQUENCE</scope>
</reference>
<sequence length="39" mass="3913">MFQGAGLSHPDASGLTRMDRLAGACPLGAAGRWPVSGNS</sequence>
<accession>L7VW07</accession>